<proteinExistence type="predicted"/>
<dbReference type="EMBL" id="CAADRP010001619">
    <property type="protein sequence ID" value="VFU45163.1"/>
    <property type="molecule type" value="Genomic_DNA"/>
</dbReference>
<sequence length="99" mass="11165">METLQEICSCRASKKVLKSNDLNGCSRPERALGGYLTTILIARRVQSFLFISEEEVALLIESTCFFFFSNPCELNEKILSLQTLLAGQLLERVFKKSKG</sequence>
<reference evidence="1" key="1">
    <citation type="submission" date="2019-03" db="EMBL/GenBank/DDBJ databases">
        <authorList>
            <person name="Mank J."/>
            <person name="Almeida P."/>
        </authorList>
    </citation>
    <scope>NUCLEOTIDE SEQUENCE</scope>
    <source>
        <strain evidence="1">78183</strain>
    </source>
</reference>
<organism evidence="1">
    <name type="scientific">Salix viminalis</name>
    <name type="common">Common osier</name>
    <name type="synonym">Basket willow</name>
    <dbReference type="NCBI Taxonomy" id="40686"/>
    <lineage>
        <taxon>Eukaryota</taxon>
        <taxon>Viridiplantae</taxon>
        <taxon>Streptophyta</taxon>
        <taxon>Embryophyta</taxon>
        <taxon>Tracheophyta</taxon>
        <taxon>Spermatophyta</taxon>
        <taxon>Magnoliopsida</taxon>
        <taxon>eudicotyledons</taxon>
        <taxon>Gunneridae</taxon>
        <taxon>Pentapetalae</taxon>
        <taxon>rosids</taxon>
        <taxon>fabids</taxon>
        <taxon>Malpighiales</taxon>
        <taxon>Salicaceae</taxon>
        <taxon>Saliceae</taxon>
        <taxon>Salix</taxon>
    </lineage>
</organism>
<dbReference type="AlphaFoldDB" id="A0A6N2LUR8"/>
<protein>
    <submittedName>
        <fullName evidence="1">Uncharacterized protein</fullName>
    </submittedName>
</protein>
<name>A0A6N2LUR8_SALVM</name>
<accession>A0A6N2LUR8</accession>
<gene>
    <name evidence="1" type="ORF">SVIM_LOCUS281782</name>
</gene>
<evidence type="ECO:0000313" key="1">
    <source>
        <dbReference type="EMBL" id="VFU45163.1"/>
    </source>
</evidence>